<sequence>MRFPPATVMLTWPSPNHVDPIERGPALIIVELTSLSIALFVLCLRLYVRFFIIRRSWWDDWLMIVASLFADSSSWLIIPTVNVDGHCCHLRLCIPAWHYWDLFVENRKCLDEWPPLAAQSVSTVVIDVIVYIIPIPTLFRLKLPAAQRLVLMFLFSLGTVVVVAGAMRTYWIHHVEKETYDVTWEGFELWIWTALEANLAVVCGCVPVLRPLLLLTSDCKSPNLVERSSPPTIGSGEKEKGKRDDLGYDAYDAGEDMLSLVNTTLSTPSNSFNTPFQLSSPGWSPILDEWARRQHQKQFRR</sequence>
<feature type="transmembrane region" description="Helical" evidence="7">
    <location>
        <begin position="191"/>
        <end position="213"/>
    </location>
</feature>
<keyword evidence="4 7" id="KW-0472">Membrane</keyword>
<dbReference type="Pfam" id="PF20684">
    <property type="entry name" value="Fung_rhodopsin"/>
    <property type="match status" value="1"/>
</dbReference>
<dbReference type="EMBL" id="JAHLJV010000129">
    <property type="protein sequence ID" value="KAK1569563.1"/>
    <property type="molecule type" value="Genomic_DNA"/>
</dbReference>
<evidence type="ECO:0000259" key="8">
    <source>
        <dbReference type="Pfam" id="PF20684"/>
    </source>
</evidence>
<feature type="transmembrane region" description="Helical" evidence="7">
    <location>
        <begin position="116"/>
        <end position="139"/>
    </location>
</feature>
<accession>A0AAD8PKN3</accession>
<name>A0AAD8PKN3_9PEZI</name>
<dbReference type="AlphaFoldDB" id="A0AAD8PKN3"/>
<evidence type="ECO:0000313" key="10">
    <source>
        <dbReference type="Proteomes" id="UP001230504"/>
    </source>
</evidence>
<keyword evidence="2 7" id="KW-0812">Transmembrane</keyword>
<dbReference type="InterPro" id="IPR052337">
    <property type="entry name" value="SAT4-like"/>
</dbReference>
<feature type="transmembrane region" description="Helical" evidence="7">
    <location>
        <begin position="26"/>
        <end position="48"/>
    </location>
</feature>
<feature type="region of interest" description="Disordered" evidence="6">
    <location>
        <begin position="223"/>
        <end position="246"/>
    </location>
</feature>
<reference evidence="9" key="1">
    <citation type="submission" date="2021-06" db="EMBL/GenBank/DDBJ databases">
        <title>Comparative genomics, transcriptomics and evolutionary studies reveal genomic signatures of adaptation to plant cell wall in hemibiotrophic fungi.</title>
        <authorList>
            <consortium name="DOE Joint Genome Institute"/>
            <person name="Baroncelli R."/>
            <person name="Diaz J.F."/>
            <person name="Benocci T."/>
            <person name="Peng M."/>
            <person name="Battaglia E."/>
            <person name="Haridas S."/>
            <person name="Andreopoulos W."/>
            <person name="Labutti K."/>
            <person name="Pangilinan J."/>
            <person name="Floch G.L."/>
            <person name="Makela M.R."/>
            <person name="Henrissat B."/>
            <person name="Grigoriev I.V."/>
            <person name="Crouch J.A."/>
            <person name="De Vries R.P."/>
            <person name="Sukno S.A."/>
            <person name="Thon M.R."/>
        </authorList>
    </citation>
    <scope>NUCLEOTIDE SEQUENCE</scope>
    <source>
        <strain evidence="9">CBS 125086</strain>
    </source>
</reference>
<keyword evidence="10" id="KW-1185">Reference proteome</keyword>
<keyword evidence="3 7" id="KW-1133">Transmembrane helix</keyword>
<proteinExistence type="inferred from homology"/>
<protein>
    <recommendedName>
        <fullName evidence="8">Rhodopsin domain-containing protein</fullName>
    </recommendedName>
</protein>
<dbReference type="InterPro" id="IPR049326">
    <property type="entry name" value="Rhodopsin_dom_fungi"/>
</dbReference>
<feature type="domain" description="Rhodopsin" evidence="8">
    <location>
        <begin position="87"/>
        <end position="213"/>
    </location>
</feature>
<dbReference type="RefSeq" id="XP_060407787.1">
    <property type="nucleotide sequence ID" value="XM_060561728.1"/>
</dbReference>
<evidence type="ECO:0000256" key="1">
    <source>
        <dbReference type="ARBA" id="ARBA00004141"/>
    </source>
</evidence>
<comment type="subcellular location">
    <subcellularLocation>
        <location evidence="1">Membrane</location>
        <topology evidence="1">Multi-pass membrane protein</topology>
    </subcellularLocation>
</comment>
<feature type="compositionally biased region" description="Basic and acidic residues" evidence="6">
    <location>
        <begin position="236"/>
        <end position="246"/>
    </location>
</feature>
<evidence type="ECO:0000256" key="4">
    <source>
        <dbReference type="ARBA" id="ARBA00023136"/>
    </source>
</evidence>
<dbReference type="GO" id="GO:0016020">
    <property type="term" value="C:membrane"/>
    <property type="evidence" value="ECO:0007669"/>
    <property type="project" value="UniProtKB-SubCell"/>
</dbReference>
<evidence type="ECO:0000256" key="5">
    <source>
        <dbReference type="ARBA" id="ARBA00038359"/>
    </source>
</evidence>
<dbReference type="GeneID" id="85445968"/>
<evidence type="ECO:0000256" key="2">
    <source>
        <dbReference type="ARBA" id="ARBA00022692"/>
    </source>
</evidence>
<evidence type="ECO:0000256" key="6">
    <source>
        <dbReference type="SAM" id="MobiDB-lite"/>
    </source>
</evidence>
<comment type="similarity">
    <text evidence="5">Belongs to the SAT4 family.</text>
</comment>
<feature type="transmembrane region" description="Helical" evidence="7">
    <location>
        <begin position="60"/>
        <end position="78"/>
    </location>
</feature>
<dbReference type="PANTHER" id="PTHR33048">
    <property type="entry name" value="PTH11-LIKE INTEGRAL MEMBRANE PROTEIN (AFU_ORTHOLOGUE AFUA_5G11245)"/>
    <property type="match status" value="1"/>
</dbReference>
<evidence type="ECO:0000256" key="7">
    <source>
        <dbReference type="SAM" id="Phobius"/>
    </source>
</evidence>
<organism evidence="9 10">
    <name type="scientific">Colletotrichum navitas</name>
    <dbReference type="NCBI Taxonomy" id="681940"/>
    <lineage>
        <taxon>Eukaryota</taxon>
        <taxon>Fungi</taxon>
        <taxon>Dikarya</taxon>
        <taxon>Ascomycota</taxon>
        <taxon>Pezizomycotina</taxon>
        <taxon>Sordariomycetes</taxon>
        <taxon>Hypocreomycetidae</taxon>
        <taxon>Glomerellales</taxon>
        <taxon>Glomerellaceae</taxon>
        <taxon>Colletotrichum</taxon>
        <taxon>Colletotrichum graminicola species complex</taxon>
    </lineage>
</organism>
<gene>
    <name evidence="9" type="ORF">LY79DRAFT_594815</name>
</gene>
<comment type="caution">
    <text evidence="9">The sequence shown here is derived from an EMBL/GenBank/DDBJ whole genome shotgun (WGS) entry which is preliminary data.</text>
</comment>
<dbReference type="Proteomes" id="UP001230504">
    <property type="component" value="Unassembled WGS sequence"/>
</dbReference>
<dbReference type="PANTHER" id="PTHR33048:SF129">
    <property type="entry name" value="INTEGRAL MEMBRANE PROTEIN-RELATED"/>
    <property type="match status" value="1"/>
</dbReference>
<evidence type="ECO:0000256" key="3">
    <source>
        <dbReference type="ARBA" id="ARBA00022989"/>
    </source>
</evidence>
<feature type="transmembrane region" description="Helical" evidence="7">
    <location>
        <begin position="151"/>
        <end position="171"/>
    </location>
</feature>
<evidence type="ECO:0000313" key="9">
    <source>
        <dbReference type="EMBL" id="KAK1569563.1"/>
    </source>
</evidence>